<dbReference type="PROSITE" id="PS51257">
    <property type="entry name" value="PROKAR_LIPOPROTEIN"/>
    <property type="match status" value="1"/>
</dbReference>
<evidence type="ECO:0000256" key="1">
    <source>
        <dbReference type="SAM" id="MobiDB-lite"/>
    </source>
</evidence>
<dbReference type="Pfam" id="PF14016">
    <property type="entry name" value="DUF4232"/>
    <property type="match status" value="1"/>
</dbReference>
<dbReference type="Proteomes" id="UP001550850">
    <property type="component" value="Unassembled WGS sequence"/>
</dbReference>
<feature type="compositionally biased region" description="Low complexity" evidence="1">
    <location>
        <begin position="36"/>
        <end position="48"/>
    </location>
</feature>
<keyword evidence="5" id="KW-1185">Reference proteome</keyword>
<evidence type="ECO:0000313" key="5">
    <source>
        <dbReference type="Proteomes" id="UP001550850"/>
    </source>
</evidence>
<name>A0ABV2YJ94_9ACTN</name>
<evidence type="ECO:0000313" key="4">
    <source>
        <dbReference type="EMBL" id="MEU3555808.1"/>
    </source>
</evidence>
<dbReference type="RefSeq" id="WP_108955545.1">
    <property type="nucleotide sequence ID" value="NZ_BEVZ01000006.1"/>
</dbReference>
<keyword evidence="2" id="KW-0732">Signal</keyword>
<comment type="caution">
    <text evidence="4">The sequence shown here is derived from an EMBL/GenBank/DDBJ whole genome shotgun (WGS) entry which is preliminary data.</text>
</comment>
<feature type="signal peptide" evidence="2">
    <location>
        <begin position="1"/>
        <end position="26"/>
    </location>
</feature>
<feature type="region of interest" description="Disordered" evidence="1">
    <location>
        <begin position="33"/>
        <end position="94"/>
    </location>
</feature>
<dbReference type="EMBL" id="JBEZUR010000023">
    <property type="protein sequence ID" value="MEU3555808.1"/>
    <property type="molecule type" value="Genomic_DNA"/>
</dbReference>
<feature type="chain" id="PRO_5045571457" evidence="2">
    <location>
        <begin position="27"/>
        <end position="222"/>
    </location>
</feature>
<sequence length="222" mass="21852">MVHALRPRRTAAALAALSLGALLLTACGGDADKDTGAAATSAAPSPAGNGKPSATPSTAGPSDGGSTAGGSPDDGTPPPSKAASDDDQDGGVGMCETHDMAYRVTVASKAAHHALLTAVNKGDAPCLLAVNELVITIPGLDGSAEHVGPEDTDRIVEPGGRAHAGIRFSRGDDAGGKSADKVEVALTAAETPATVPVGDGPVTVNDMLVTSFFTTAEDALSY</sequence>
<dbReference type="InterPro" id="IPR025326">
    <property type="entry name" value="DUF4232"/>
</dbReference>
<evidence type="ECO:0000259" key="3">
    <source>
        <dbReference type="Pfam" id="PF14016"/>
    </source>
</evidence>
<reference evidence="4 5" key="1">
    <citation type="submission" date="2024-06" db="EMBL/GenBank/DDBJ databases">
        <title>The Natural Products Discovery Center: Release of the First 8490 Sequenced Strains for Exploring Actinobacteria Biosynthetic Diversity.</title>
        <authorList>
            <person name="Kalkreuter E."/>
            <person name="Kautsar S.A."/>
            <person name="Yang D."/>
            <person name="Bader C.D."/>
            <person name="Teijaro C.N."/>
            <person name="Fluegel L."/>
            <person name="Davis C.M."/>
            <person name="Simpson J.R."/>
            <person name="Lauterbach L."/>
            <person name="Steele A.D."/>
            <person name="Gui C."/>
            <person name="Meng S."/>
            <person name="Li G."/>
            <person name="Viehrig K."/>
            <person name="Ye F."/>
            <person name="Su P."/>
            <person name="Kiefer A.F."/>
            <person name="Nichols A."/>
            <person name="Cepeda A.J."/>
            <person name="Yan W."/>
            <person name="Fan B."/>
            <person name="Jiang Y."/>
            <person name="Adhikari A."/>
            <person name="Zheng C.-J."/>
            <person name="Schuster L."/>
            <person name="Cowan T.M."/>
            <person name="Smanski M.J."/>
            <person name="Chevrette M.G."/>
            <person name="De Carvalho L.P.S."/>
            <person name="Shen B."/>
        </authorList>
    </citation>
    <scope>NUCLEOTIDE SEQUENCE [LARGE SCALE GENOMIC DNA]</scope>
    <source>
        <strain evidence="4 5">NPDC038104</strain>
    </source>
</reference>
<protein>
    <submittedName>
        <fullName evidence="4">DUF4232 domain-containing protein</fullName>
    </submittedName>
</protein>
<feature type="domain" description="DUF4232" evidence="3">
    <location>
        <begin position="95"/>
        <end position="205"/>
    </location>
</feature>
<organism evidence="4 5">
    <name type="scientific">Streptomyces fragilis</name>
    <dbReference type="NCBI Taxonomy" id="67301"/>
    <lineage>
        <taxon>Bacteria</taxon>
        <taxon>Bacillati</taxon>
        <taxon>Actinomycetota</taxon>
        <taxon>Actinomycetes</taxon>
        <taxon>Kitasatosporales</taxon>
        <taxon>Streptomycetaceae</taxon>
        <taxon>Streptomyces</taxon>
    </lineage>
</organism>
<evidence type="ECO:0000256" key="2">
    <source>
        <dbReference type="SAM" id="SignalP"/>
    </source>
</evidence>
<gene>
    <name evidence="4" type="ORF">AB0E65_16560</name>
</gene>
<accession>A0ABV2YJ94</accession>
<proteinExistence type="predicted"/>